<dbReference type="PIRSF" id="PIRSF016281">
    <property type="entry name" value="EIF-3_zeta"/>
    <property type="match status" value="1"/>
</dbReference>
<evidence type="ECO:0000256" key="2">
    <source>
        <dbReference type="ARBA" id="ARBA00022540"/>
    </source>
</evidence>
<dbReference type="InterPro" id="IPR007783">
    <property type="entry name" value="eIF3d"/>
</dbReference>
<gene>
    <name evidence="6" type="ORF">PSIN1315_LOCUS10236</name>
</gene>
<keyword evidence="4" id="KW-0648">Protein biosynthesis</keyword>
<dbReference type="GO" id="GO:0005852">
    <property type="term" value="C:eukaryotic translation initiation factor 3 complex"/>
    <property type="evidence" value="ECO:0007669"/>
    <property type="project" value="InterPro"/>
</dbReference>
<evidence type="ECO:0008006" key="7">
    <source>
        <dbReference type="Google" id="ProtNLM"/>
    </source>
</evidence>
<feature type="compositionally biased region" description="Basic and acidic residues" evidence="5">
    <location>
        <begin position="114"/>
        <end position="136"/>
    </location>
</feature>
<keyword evidence="3" id="KW-0694">RNA-binding</keyword>
<dbReference type="GO" id="GO:0003723">
    <property type="term" value="F:RNA binding"/>
    <property type="evidence" value="ECO:0007669"/>
    <property type="project" value="UniProtKB-KW"/>
</dbReference>
<organism evidence="6">
    <name type="scientific">Prasinoderma singulare</name>
    <dbReference type="NCBI Taxonomy" id="676789"/>
    <lineage>
        <taxon>Eukaryota</taxon>
        <taxon>Viridiplantae</taxon>
        <taxon>Prasinodermophyta</taxon>
        <taxon>Prasinodermophyceae</taxon>
        <taxon>Prasinodermales</taxon>
        <taxon>Prasinodermaceae</taxon>
        <taxon>Prasinoderma</taxon>
    </lineage>
</organism>
<dbReference type="PANTHER" id="PTHR12399:SF0">
    <property type="entry name" value="EUKARYOTIC TRANSLATION INITIATION FACTOR 3 SUBUNIT D"/>
    <property type="match status" value="1"/>
</dbReference>
<dbReference type="EMBL" id="HBHY01015835">
    <property type="protein sequence ID" value="CAE0145196.1"/>
    <property type="molecule type" value="Transcribed_RNA"/>
</dbReference>
<evidence type="ECO:0000256" key="4">
    <source>
        <dbReference type="ARBA" id="ARBA00022917"/>
    </source>
</evidence>
<keyword evidence="1" id="KW-0963">Cytoplasm</keyword>
<proteinExistence type="predicted"/>
<dbReference type="Pfam" id="PF05091">
    <property type="entry name" value="eIF-3_zeta"/>
    <property type="match status" value="1"/>
</dbReference>
<feature type="region of interest" description="Disordered" evidence="5">
    <location>
        <begin position="103"/>
        <end position="138"/>
    </location>
</feature>
<dbReference type="AlphaFoldDB" id="A0A7S3BU41"/>
<evidence type="ECO:0000256" key="3">
    <source>
        <dbReference type="ARBA" id="ARBA00022884"/>
    </source>
</evidence>
<evidence type="ECO:0000256" key="5">
    <source>
        <dbReference type="SAM" id="MobiDB-lite"/>
    </source>
</evidence>
<name>A0A7S3BU41_9VIRI</name>
<accession>A0A7S3BU41</accession>
<dbReference type="GO" id="GO:0003743">
    <property type="term" value="F:translation initiation factor activity"/>
    <property type="evidence" value="ECO:0007669"/>
    <property type="project" value="UniProtKB-KW"/>
</dbReference>
<feature type="compositionally biased region" description="Basic residues" evidence="5">
    <location>
        <begin position="103"/>
        <end position="113"/>
    </location>
</feature>
<keyword evidence="2" id="KW-0396">Initiation factor</keyword>
<sequence>MRRLGPPAMEFAVPEIEDNTSGWGPLSVPKDFEDVPFAPFSKAEKIGRCADFTAQGRSYAAQRSYGRHRDENAAVETVFNFQGDDHETDFHLVDSRPVSRPTFARRRPQWRNRRFQEDDKDMTGAEREKQRRQYAKEKKKQHWGASYWNQLETRQRVTLQSSVEIRPDWSVVEQFDFSTLTKQQHEAGEGQTLKRCGVLKGYDITLDRLTPKFNRALRKTTSKFPVKVSTSDDPVIQTLARENAGHVFATDAILATLMCAPRSNYSWDVVAHRVGDKIFFDRRSPEFDKVTVSETAQGLPEEDRESINHLEKLKDEATLVNANFLAMALSDKEKSYKLGSSHPFKGKEGNSDTGFSYRKWTLEEGLDVVVRCELDSVIKRKKGQETVLMVRALNEYDSRVSGSDYRQKLENQRGAVVATELKNNANKLAKWTTQAILGEVDLIKLGFASRSHPRSAANHEVLSTQMYKPKDFASQINLNEKNMWGITKYLVDHIMKMPEGKYLIVKDPNKPILRLYDIPMDAFEASAYE</sequence>
<protein>
    <recommendedName>
        <fullName evidence="7">Eukaryotic translation initiation factor 3 subunit 7</fullName>
    </recommendedName>
</protein>
<reference evidence="6" key="1">
    <citation type="submission" date="2021-01" db="EMBL/GenBank/DDBJ databases">
        <authorList>
            <person name="Corre E."/>
            <person name="Pelletier E."/>
            <person name="Niang G."/>
            <person name="Scheremetjew M."/>
            <person name="Finn R."/>
            <person name="Kale V."/>
            <person name="Holt S."/>
            <person name="Cochrane G."/>
            <person name="Meng A."/>
            <person name="Brown T."/>
            <person name="Cohen L."/>
        </authorList>
    </citation>
    <scope>NUCLEOTIDE SEQUENCE</scope>
    <source>
        <strain evidence="6">RCC927</strain>
    </source>
</reference>
<evidence type="ECO:0000313" key="6">
    <source>
        <dbReference type="EMBL" id="CAE0145196.1"/>
    </source>
</evidence>
<dbReference type="PANTHER" id="PTHR12399">
    <property type="entry name" value="EUKARYOTIC TRANSLATION INITIATION FACTOR 3 SUBUNIT 7"/>
    <property type="match status" value="1"/>
</dbReference>
<evidence type="ECO:0000256" key="1">
    <source>
        <dbReference type="ARBA" id="ARBA00022490"/>
    </source>
</evidence>